<dbReference type="EMBL" id="REGN01003972">
    <property type="protein sequence ID" value="RNA19818.1"/>
    <property type="molecule type" value="Genomic_DNA"/>
</dbReference>
<protein>
    <submittedName>
        <fullName evidence="1">Uncharacterized protein</fullName>
    </submittedName>
</protein>
<sequence>MNLIFGVGIVLIVVNIGYTKAIGKITDNFFDFYSALKFPNELSTKKIDTFSYKNKKIHQSEHSENLLPEKQQNLSKFGKNTSFNSGKNKRVFIMPKIYHMKNVYLAHECKSYLKYQSGLDWHCTKIMKHTDDLDNHLDKYCYCWLEYDCIENEQFYFDFDTEEEKINLNESLIKNYEKRCENGMKEFTNVKWNCTIQVYDNELDLDADNLSNFDSYCDCYTKKKCHESKN</sequence>
<reference evidence="1 2" key="1">
    <citation type="journal article" date="2018" name="Sci. Rep.">
        <title>Genomic signatures of local adaptation to the degree of environmental predictability in rotifers.</title>
        <authorList>
            <person name="Franch-Gras L."/>
            <person name="Hahn C."/>
            <person name="Garcia-Roger E.M."/>
            <person name="Carmona M.J."/>
            <person name="Serra M."/>
            <person name="Gomez A."/>
        </authorList>
    </citation>
    <scope>NUCLEOTIDE SEQUENCE [LARGE SCALE GENOMIC DNA]</scope>
    <source>
        <strain evidence="1">HYR1</strain>
    </source>
</reference>
<proteinExistence type="predicted"/>
<dbReference type="Proteomes" id="UP000276133">
    <property type="component" value="Unassembled WGS sequence"/>
</dbReference>
<organism evidence="1 2">
    <name type="scientific">Brachionus plicatilis</name>
    <name type="common">Marine rotifer</name>
    <name type="synonym">Brachionus muelleri</name>
    <dbReference type="NCBI Taxonomy" id="10195"/>
    <lineage>
        <taxon>Eukaryota</taxon>
        <taxon>Metazoa</taxon>
        <taxon>Spiralia</taxon>
        <taxon>Gnathifera</taxon>
        <taxon>Rotifera</taxon>
        <taxon>Eurotatoria</taxon>
        <taxon>Monogononta</taxon>
        <taxon>Pseudotrocha</taxon>
        <taxon>Ploima</taxon>
        <taxon>Brachionidae</taxon>
        <taxon>Brachionus</taxon>
    </lineage>
</organism>
<keyword evidence="2" id="KW-1185">Reference proteome</keyword>
<evidence type="ECO:0000313" key="1">
    <source>
        <dbReference type="EMBL" id="RNA19818.1"/>
    </source>
</evidence>
<dbReference type="AlphaFoldDB" id="A0A3M7R9A8"/>
<accession>A0A3M7R9A8</accession>
<dbReference type="OrthoDB" id="10484140at2759"/>
<comment type="caution">
    <text evidence="1">The sequence shown here is derived from an EMBL/GenBank/DDBJ whole genome shotgun (WGS) entry which is preliminary data.</text>
</comment>
<name>A0A3M7R9A8_BRAPC</name>
<gene>
    <name evidence="1" type="ORF">BpHYR1_033411</name>
</gene>
<evidence type="ECO:0000313" key="2">
    <source>
        <dbReference type="Proteomes" id="UP000276133"/>
    </source>
</evidence>